<evidence type="ECO:0000256" key="1">
    <source>
        <dbReference type="ARBA" id="ARBA00022723"/>
    </source>
</evidence>
<reference evidence="5" key="1">
    <citation type="submission" date="2022-09" db="EMBL/GenBank/DDBJ databases">
        <title>Eubacterium sp. LFL-14 isolated from human feces.</title>
        <authorList>
            <person name="Liu F."/>
        </authorList>
    </citation>
    <scope>NUCLEOTIDE SEQUENCE</scope>
    <source>
        <strain evidence="5">LFL-14</strain>
    </source>
</reference>
<feature type="domain" description="NodB homology" evidence="4">
    <location>
        <begin position="46"/>
        <end position="220"/>
    </location>
</feature>
<evidence type="ECO:0000313" key="5">
    <source>
        <dbReference type="EMBL" id="MCT7399019.1"/>
    </source>
</evidence>
<keyword evidence="3" id="KW-0812">Transmembrane</keyword>
<dbReference type="PANTHER" id="PTHR10587">
    <property type="entry name" value="GLYCOSYL TRANSFERASE-RELATED"/>
    <property type="match status" value="1"/>
</dbReference>
<dbReference type="CDD" id="cd10954">
    <property type="entry name" value="CE4_CtAXE_like"/>
    <property type="match status" value="1"/>
</dbReference>
<keyword evidence="2" id="KW-0378">Hydrolase</keyword>
<dbReference type="Proteomes" id="UP001431199">
    <property type="component" value="Unassembled WGS sequence"/>
</dbReference>
<keyword evidence="6" id="KW-1185">Reference proteome</keyword>
<evidence type="ECO:0000313" key="6">
    <source>
        <dbReference type="Proteomes" id="UP001431199"/>
    </source>
</evidence>
<dbReference type="PROSITE" id="PS51677">
    <property type="entry name" value="NODB"/>
    <property type="match status" value="1"/>
</dbReference>
<dbReference type="InterPro" id="IPR050248">
    <property type="entry name" value="Polysacc_deacetylase_ArnD"/>
</dbReference>
<sequence length="236" mass="27294">MKLKKWWVIALIMILPLLFIMGNLKKKTIETAENNLKTINKYKNIKRVALTFDDGPSSECTPRLLDILKKENVKATFFLVGKNIKENEDIVIRMKNEGHLIGNHTFNHSQLTKLGFDEAVEEINTTNAWITNISGYIPEYIRPPFGSFTDELLSETSMSVVMWNVDPLDWKYKNKDIVTDKILKNVKNGDIILMHDIFESSVDAAQTVIKELKKQDYVFVTVDKMNSNKQIIRRDK</sequence>
<keyword evidence="1" id="KW-0479">Metal-binding</keyword>
<proteinExistence type="predicted"/>
<feature type="transmembrane region" description="Helical" evidence="3">
    <location>
        <begin position="6"/>
        <end position="24"/>
    </location>
</feature>
<dbReference type="SUPFAM" id="SSF88713">
    <property type="entry name" value="Glycoside hydrolase/deacetylase"/>
    <property type="match status" value="1"/>
</dbReference>
<evidence type="ECO:0000259" key="4">
    <source>
        <dbReference type="PROSITE" id="PS51677"/>
    </source>
</evidence>
<dbReference type="InterPro" id="IPR002509">
    <property type="entry name" value="NODB_dom"/>
</dbReference>
<dbReference type="InterPro" id="IPR011330">
    <property type="entry name" value="Glyco_hydro/deAcase_b/a-brl"/>
</dbReference>
<dbReference type="PANTHER" id="PTHR10587:SF133">
    <property type="entry name" value="CHITIN DEACETYLASE 1-RELATED"/>
    <property type="match status" value="1"/>
</dbReference>
<keyword evidence="3" id="KW-0472">Membrane</keyword>
<organism evidence="5 6">
    <name type="scientific">Eubacterium album</name>
    <dbReference type="NCBI Taxonomy" id="2978477"/>
    <lineage>
        <taxon>Bacteria</taxon>
        <taxon>Bacillati</taxon>
        <taxon>Bacillota</taxon>
        <taxon>Clostridia</taxon>
        <taxon>Eubacteriales</taxon>
        <taxon>Eubacteriaceae</taxon>
        <taxon>Eubacterium</taxon>
    </lineage>
</organism>
<name>A0ABT2M0H4_9FIRM</name>
<accession>A0ABT2M0H4</accession>
<dbReference type="Pfam" id="PF01522">
    <property type="entry name" value="Polysacc_deac_1"/>
    <property type="match status" value="1"/>
</dbReference>
<dbReference type="RefSeq" id="WP_260978700.1">
    <property type="nucleotide sequence ID" value="NZ_JAODBU010000007.1"/>
</dbReference>
<evidence type="ECO:0000256" key="3">
    <source>
        <dbReference type="SAM" id="Phobius"/>
    </source>
</evidence>
<gene>
    <name evidence="5" type="ORF">N5B56_07985</name>
</gene>
<comment type="caution">
    <text evidence="5">The sequence shown here is derived from an EMBL/GenBank/DDBJ whole genome shotgun (WGS) entry which is preliminary data.</text>
</comment>
<dbReference type="Gene3D" id="3.20.20.370">
    <property type="entry name" value="Glycoside hydrolase/deacetylase"/>
    <property type="match status" value="1"/>
</dbReference>
<keyword evidence="3" id="KW-1133">Transmembrane helix</keyword>
<evidence type="ECO:0000256" key="2">
    <source>
        <dbReference type="ARBA" id="ARBA00022801"/>
    </source>
</evidence>
<dbReference type="EMBL" id="JAODBU010000007">
    <property type="protein sequence ID" value="MCT7399019.1"/>
    <property type="molecule type" value="Genomic_DNA"/>
</dbReference>
<protein>
    <submittedName>
        <fullName evidence="5">Polysaccharide deacetylase family protein</fullName>
    </submittedName>
</protein>